<name>A0A2C5YXH9_9HYPO</name>
<evidence type="ECO:0000313" key="2">
    <source>
        <dbReference type="EMBL" id="PHH72466.1"/>
    </source>
</evidence>
<keyword evidence="1" id="KW-0472">Membrane</keyword>
<dbReference type="AlphaFoldDB" id="A0A2C5YXH9"/>
<keyword evidence="3" id="KW-1185">Reference proteome</keyword>
<organism evidence="2 3">
    <name type="scientific">Ophiocordyceps camponoti-rufipedis</name>
    <dbReference type="NCBI Taxonomy" id="2004952"/>
    <lineage>
        <taxon>Eukaryota</taxon>
        <taxon>Fungi</taxon>
        <taxon>Dikarya</taxon>
        <taxon>Ascomycota</taxon>
        <taxon>Pezizomycotina</taxon>
        <taxon>Sordariomycetes</taxon>
        <taxon>Hypocreomycetidae</taxon>
        <taxon>Hypocreales</taxon>
        <taxon>Ophiocordycipitaceae</taxon>
        <taxon>Ophiocordyceps</taxon>
    </lineage>
</organism>
<dbReference type="EMBL" id="NJES01000418">
    <property type="protein sequence ID" value="PHH72466.1"/>
    <property type="molecule type" value="Genomic_DNA"/>
</dbReference>
<dbReference type="Proteomes" id="UP000226431">
    <property type="component" value="Unassembled WGS sequence"/>
</dbReference>
<evidence type="ECO:0000256" key="1">
    <source>
        <dbReference type="SAM" id="Phobius"/>
    </source>
</evidence>
<gene>
    <name evidence="2" type="ORF">CDD80_4508</name>
</gene>
<reference evidence="2 3" key="1">
    <citation type="submission" date="2017-06" db="EMBL/GenBank/DDBJ databases">
        <title>Ant-infecting Ophiocordyceps genomes reveal a high diversity of potential behavioral manipulation genes and a possible major role for enterotoxins.</title>
        <authorList>
            <person name="De Bekker C."/>
            <person name="Evans H.C."/>
            <person name="Brachmann A."/>
            <person name="Hughes D.P."/>
        </authorList>
    </citation>
    <scope>NUCLEOTIDE SEQUENCE [LARGE SCALE GENOMIC DNA]</scope>
    <source>
        <strain evidence="2 3">Map16</strain>
    </source>
</reference>
<protein>
    <submittedName>
        <fullName evidence="2">Uncharacterized protein</fullName>
    </submittedName>
</protein>
<keyword evidence="1" id="KW-0812">Transmembrane</keyword>
<comment type="caution">
    <text evidence="2">The sequence shown here is derived from an EMBL/GenBank/DDBJ whole genome shotgun (WGS) entry which is preliminary data.</text>
</comment>
<evidence type="ECO:0000313" key="3">
    <source>
        <dbReference type="Proteomes" id="UP000226431"/>
    </source>
</evidence>
<feature type="transmembrane region" description="Helical" evidence="1">
    <location>
        <begin position="28"/>
        <end position="49"/>
    </location>
</feature>
<sequence>MGAVISCISAALRTIGNAIMAVISGIGGILQAIISAIVSFCGIVVNFLTCGSCGGRRRRSGAATRSRV</sequence>
<keyword evidence="1" id="KW-1133">Transmembrane helix</keyword>
<proteinExistence type="predicted"/>
<dbReference type="OrthoDB" id="5230947at2759"/>
<accession>A0A2C5YXH9</accession>